<comment type="function">
    <text evidence="14">Involved in lipopolysaccharide (LPS) biosynthesis. Catalyzes the transfer of 3-deoxy-D-manno-octulosonate (Kdo) residue(s) from CMP-Kdo to lipid IV(A), the tetraacyldisaccharide-1,4'-bisphosphate precursor of lipid A.</text>
</comment>
<evidence type="ECO:0000256" key="10">
    <source>
        <dbReference type="ARBA" id="ARBA00060558"/>
    </source>
</evidence>
<dbReference type="PANTHER" id="PTHR42755">
    <property type="entry name" value="3-DEOXY-MANNO-OCTULOSONATE CYTIDYLYLTRANSFERASE"/>
    <property type="match status" value="1"/>
</dbReference>
<name>A0A8I1W7S1_PLESH</name>
<dbReference type="InterPro" id="IPR007507">
    <property type="entry name" value="Glycos_transf_N"/>
</dbReference>
<evidence type="ECO:0000313" key="17">
    <source>
        <dbReference type="Proteomes" id="UP000664658"/>
    </source>
</evidence>
<proteinExistence type="inferred from homology"/>
<dbReference type="GO" id="GO:0009245">
    <property type="term" value="P:lipid A biosynthetic process"/>
    <property type="evidence" value="ECO:0007669"/>
    <property type="project" value="TreeGrafter"/>
</dbReference>
<feature type="site" description="Transition state stabilizer" evidence="13">
    <location>
        <position position="133"/>
    </location>
</feature>
<keyword evidence="14" id="KW-1003">Cell membrane</keyword>
<dbReference type="SUPFAM" id="SSF53756">
    <property type="entry name" value="UDP-Glycosyltransferase/glycogen phosphorylase"/>
    <property type="match status" value="1"/>
</dbReference>
<comment type="similarity">
    <text evidence="3">Belongs to the glycosyltransferase group 1 family. Glycosyltransferase 30 subfamily.</text>
</comment>
<gene>
    <name evidence="16" type="primary">waaA</name>
    <name evidence="16" type="ORF">J2R62_09730</name>
</gene>
<dbReference type="FunFam" id="3.40.50.2000:FF:000032">
    <property type="entry name" value="3-deoxy-D-manno-octulosonic acid transferase"/>
    <property type="match status" value="1"/>
</dbReference>
<dbReference type="InterPro" id="IPR039901">
    <property type="entry name" value="Kdotransferase"/>
</dbReference>
<evidence type="ECO:0000256" key="5">
    <source>
        <dbReference type="ARBA" id="ARBA00022679"/>
    </source>
</evidence>
<dbReference type="Gene3D" id="3.40.50.2000">
    <property type="entry name" value="Glycogen Phosphorylase B"/>
    <property type="match status" value="1"/>
</dbReference>
<comment type="catalytic activity">
    <reaction evidence="8 14">
        <text>lipid IVA (E. coli) + CMP-3-deoxy-beta-D-manno-octulosonate = alpha-Kdo-(2-&gt;6)-lipid IVA (E. coli) + CMP + H(+)</text>
        <dbReference type="Rhea" id="RHEA:28066"/>
        <dbReference type="ChEBI" id="CHEBI:15378"/>
        <dbReference type="ChEBI" id="CHEBI:58603"/>
        <dbReference type="ChEBI" id="CHEBI:60364"/>
        <dbReference type="ChEBI" id="CHEBI:60377"/>
        <dbReference type="ChEBI" id="CHEBI:85987"/>
        <dbReference type="EC" id="2.4.99.12"/>
    </reaction>
</comment>
<keyword evidence="14" id="KW-0472">Membrane</keyword>
<comment type="pathway">
    <text evidence="2 14">Bacterial outer membrane biogenesis; LPS core biosynthesis.</text>
</comment>
<feature type="site" description="Transition state stabilizer" evidence="13">
    <location>
        <position position="211"/>
    </location>
</feature>
<evidence type="ECO:0000256" key="9">
    <source>
        <dbReference type="ARBA" id="ARBA00059802"/>
    </source>
</evidence>
<dbReference type="FunFam" id="3.40.50.11720:FF:000001">
    <property type="entry name" value="3-deoxy-D-manno-octulosonic acid transferase"/>
    <property type="match status" value="1"/>
</dbReference>
<accession>A0A8I1W7S1</accession>
<dbReference type="RefSeq" id="WP_207542114.1">
    <property type="nucleotide sequence ID" value="NZ_JAFNAA010000009.1"/>
</dbReference>
<reference evidence="16" key="1">
    <citation type="submission" date="2021-03" db="EMBL/GenBank/DDBJ databases">
        <title>Plesiomonas shigelloides zfcc0051, isolated from zebrafish feces.</title>
        <authorList>
            <person name="Vanderhoek Z."/>
            <person name="Gaulke C."/>
        </authorList>
    </citation>
    <scope>NUCLEOTIDE SEQUENCE</scope>
    <source>
        <strain evidence="16">Zfcc0051</strain>
    </source>
</reference>
<comment type="function">
    <text evidence="9">Involved in lipopolysaccharide (LPS) biosynthesis. Catalyzes the transfer of two 3-deoxy-D-manno-octulosonate (Kdo) residues from CMP-Kdo to lipid IV(A), the tetraacyldisaccharide-1,4'-bisphosphate precursor of lipid A.</text>
</comment>
<keyword evidence="5 14" id="KW-0808">Transferase</keyword>
<dbReference type="EMBL" id="JAFNAA010000009">
    <property type="protein sequence ID" value="MBO1108501.1"/>
    <property type="molecule type" value="Genomic_DNA"/>
</dbReference>
<protein>
    <recommendedName>
        <fullName evidence="4 14">3-deoxy-D-manno-octulosonic acid transferase</fullName>
        <shortName evidence="14">Kdo transferase</shortName>
        <ecNumber evidence="14">2.4.99.12</ecNumber>
    </recommendedName>
    <alternativeName>
        <fullName evidence="14">Lipid IV(A) 3-deoxy-D-manno-octulosonic acid transferase</fullName>
    </alternativeName>
</protein>
<dbReference type="Pfam" id="PF04413">
    <property type="entry name" value="Glycos_transf_N"/>
    <property type="match status" value="1"/>
</dbReference>
<evidence type="ECO:0000259" key="15">
    <source>
        <dbReference type="Pfam" id="PF04413"/>
    </source>
</evidence>
<dbReference type="Proteomes" id="UP000664658">
    <property type="component" value="Unassembled WGS sequence"/>
</dbReference>
<dbReference type="UniPathway" id="UPA00958"/>
<dbReference type="AlphaFoldDB" id="A0A8I1W7S1"/>
<evidence type="ECO:0000256" key="11">
    <source>
        <dbReference type="ARBA" id="ARBA00060660"/>
    </source>
</evidence>
<keyword evidence="6" id="KW-0735">Signal-anchor</keyword>
<dbReference type="Gene3D" id="3.40.50.11720">
    <property type="entry name" value="3-Deoxy-D-manno-octulosonic-acid transferase, N-terminal domain"/>
    <property type="match status" value="1"/>
</dbReference>
<evidence type="ECO:0000256" key="14">
    <source>
        <dbReference type="RuleBase" id="RU365103"/>
    </source>
</evidence>
<evidence type="ECO:0000256" key="7">
    <source>
        <dbReference type="ARBA" id="ARBA00034401"/>
    </source>
</evidence>
<evidence type="ECO:0000313" key="16">
    <source>
        <dbReference type="EMBL" id="MBO1108501.1"/>
    </source>
</evidence>
<comment type="pathway">
    <text evidence="11">Glycolipid biosynthesis; KDO(2)-lipid A biosynthesis; KDO(2)-lipid A from CMP-3-deoxy-D-manno-octulosonate and lipid IV(A): step 2/4.</text>
</comment>
<evidence type="ECO:0000256" key="4">
    <source>
        <dbReference type="ARBA" id="ARBA00019077"/>
    </source>
</evidence>
<comment type="subcellular location">
    <subcellularLocation>
        <location evidence="1">Cell inner membrane</location>
        <topology evidence="1">Single-pass membrane protein</topology>
        <orientation evidence="1">Cytoplasmic side</orientation>
    </subcellularLocation>
    <subcellularLocation>
        <location evidence="14">Cell membrane</location>
    </subcellularLocation>
</comment>
<evidence type="ECO:0000256" key="1">
    <source>
        <dbReference type="ARBA" id="ARBA00004388"/>
    </source>
</evidence>
<feature type="active site" description="Proton acceptor" evidence="12">
    <location>
        <position position="63"/>
    </location>
</feature>
<keyword evidence="14" id="KW-0812">Transmembrane</keyword>
<dbReference type="GO" id="GO:0009244">
    <property type="term" value="P:lipopolysaccharide core region biosynthetic process"/>
    <property type="evidence" value="ECO:0007669"/>
    <property type="project" value="UniProtKB-UniRule"/>
</dbReference>
<evidence type="ECO:0000256" key="6">
    <source>
        <dbReference type="ARBA" id="ARBA00022968"/>
    </source>
</evidence>
<keyword evidence="14" id="KW-1133">Transmembrane helix</keyword>
<evidence type="ECO:0000256" key="13">
    <source>
        <dbReference type="PIRSR" id="PIRSR639901-2"/>
    </source>
</evidence>
<dbReference type="PANTHER" id="PTHR42755:SF1">
    <property type="entry name" value="3-DEOXY-D-MANNO-OCTULOSONIC ACID TRANSFERASE, MITOCHONDRIAL-RELATED"/>
    <property type="match status" value="1"/>
</dbReference>
<keyword evidence="16" id="KW-0328">Glycosyltransferase</keyword>
<evidence type="ECO:0000256" key="2">
    <source>
        <dbReference type="ARBA" id="ARBA00004713"/>
    </source>
</evidence>
<dbReference type="InterPro" id="IPR038107">
    <property type="entry name" value="Glycos_transf_N_sf"/>
</dbReference>
<evidence type="ECO:0000256" key="8">
    <source>
        <dbReference type="ARBA" id="ARBA00049183"/>
    </source>
</evidence>
<dbReference type="GO" id="GO:0005886">
    <property type="term" value="C:plasma membrane"/>
    <property type="evidence" value="ECO:0007669"/>
    <property type="project" value="UniProtKB-SubCell"/>
</dbReference>
<evidence type="ECO:0000256" key="12">
    <source>
        <dbReference type="PIRSR" id="PIRSR639901-1"/>
    </source>
</evidence>
<organism evidence="16 17">
    <name type="scientific">Plesiomonas shigelloides</name>
    <name type="common">Aeromonas shigelloides</name>
    <dbReference type="NCBI Taxonomy" id="703"/>
    <lineage>
        <taxon>Bacteria</taxon>
        <taxon>Pseudomonadati</taxon>
        <taxon>Pseudomonadota</taxon>
        <taxon>Gammaproteobacteria</taxon>
        <taxon>Enterobacterales</taxon>
        <taxon>Enterobacteriaceae</taxon>
        <taxon>Plesiomonas</taxon>
    </lineage>
</organism>
<dbReference type="NCBIfam" id="NF004388">
    <property type="entry name" value="PRK05749.1-4"/>
    <property type="match status" value="1"/>
</dbReference>
<feature type="domain" description="3-deoxy-D-manno-octulosonic-acid transferase N-terminal" evidence="15">
    <location>
        <begin position="35"/>
        <end position="213"/>
    </location>
</feature>
<dbReference type="EC" id="2.4.99.12" evidence="14"/>
<feature type="transmembrane region" description="Helical" evidence="14">
    <location>
        <begin position="6"/>
        <end position="24"/>
    </location>
</feature>
<comment type="caution">
    <text evidence="16">The sequence shown here is derived from an EMBL/GenBank/DDBJ whole genome shotgun (WGS) entry which is preliminary data.</text>
</comment>
<sequence>MNRHIYSILLIILKPFVFIYFTLIKSRKNEAYKLRLDERFSSFRYPKLKEESSILFHCASVGETIAAKDIINHIVNSSKNKNVIVTSTTPTGSEQVRKLFGDRVSHFYLPFDTPSTVKNFITSLNIDVAFFMETELWPNLIHFLKKRNAKIILVNARLSNKSYKGYKKIGKLTSLMLQSLDCVLAQDENDKQRFISLGINENKVHVVGNVKYSNLTNNNDLYSAHQLRTLIIQNHENIIIAGSTHDGEDEIIISAFHEIKSKYNNSLLILAPRHQNRMDKIEKTLAKHQLNYSYRSTSDLPNKNDDVYIIDTIGELSWLYGVADVAFVGGSMIPHGGQNPLEPARVGTPIIMGKSNFNFSTICNTMIKSGAMLIVNNGDDLKKNILHLLQNKETSSAMVEKASFIIEKNKYAIEKTKRFIDSFI</sequence>
<comment type="catalytic activity">
    <reaction evidence="7">
        <text>alpha-Kdo-(2-&gt;6)-lipid IVA (E. coli) + CMP-3-deoxy-beta-D-manno-octulosonate = alpha-Kdo-(2-&gt;4)-alpha-Kdo-(2-&gt;6)-lipid IVA (E. coli) + CMP + H(+)</text>
        <dbReference type="Rhea" id="RHEA:28062"/>
        <dbReference type="ChEBI" id="CHEBI:15378"/>
        <dbReference type="ChEBI" id="CHEBI:60364"/>
        <dbReference type="ChEBI" id="CHEBI:60365"/>
        <dbReference type="ChEBI" id="CHEBI:60377"/>
        <dbReference type="ChEBI" id="CHEBI:85987"/>
        <dbReference type="EC" id="2.4.99.13"/>
    </reaction>
</comment>
<keyword evidence="14" id="KW-0448">Lipopolysaccharide biosynthesis</keyword>
<dbReference type="GO" id="GO:0043842">
    <property type="term" value="F:Kdo transferase activity"/>
    <property type="evidence" value="ECO:0007669"/>
    <property type="project" value="UniProtKB-EC"/>
</dbReference>
<evidence type="ECO:0000256" key="3">
    <source>
        <dbReference type="ARBA" id="ARBA00006380"/>
    </source>
</evidence>
<comment type="pathway">
    <text evidence="10">Glycolipid biosynthesis; KDO(2)-lipid A biosynthesis; KDO(2)-lipid A from CMP-3-deoxy-D-manno-octulosonate and lipid IV(A): step 1/4.</text>
</comment>